<feature type="non-terminal residue" evidence="5">
    <location>
        <position position="288"/>
    </location>
</feature>
<dbReference type="GO" id="GO:0000049">
    <property type="term" value="F:tRNA binding"/>
    <property type="evidence" value="ECO:0007669"/>
    <property type="project" value="InterPro"/>
</dbReference>
<feature type="binding site" evidence="2">
    <location>
        <position position="160"/>
    </location>
    <ligand>
        <name>ATP</name>
        <dbReference type="ChEBI" id="CHEBI:30616"/>
    </ligand>
</feature>
<dbReference type="GO" id="GO:0002144">
    <property type="term" value="C:cytosolic tRNA wobble base thiouridylase complex"/>
    <property type="evidence" value="ECO:0007669"/>
    <property type="project" value="TreeGrafter"/>
</dbReference>
<keyword evidence="2" id="KW-0067">ATP-binding</keyword>
<feature type="binding site" evidence="2">
    <location>
        <position position="165"/>
    </location>
    <ligand>
        <name>ATP</name>
        <dbReference type="ChEBI" id="CHEBI:30616"/>
    </ligand>
</feature>
<keyword evidence="1" id="KW-0808">Transferase</keyword>
<feature type="domain" description="tRNA(Ile)-lysidine/2-thiocytidine synthase N-terminal" evidence="3">
    <location>
        <begin position="46"/>
        <end position="224"/>
    </location>
</feature>
<sequence>MLCSCGKVAVYYQRYANKYLCEECFKKSVEKRVKKTIKDVIRNNVKIAIAISGGKDSLVMAKLLKNLFKNIPNCKLTCFFVNEGIRGFRDKAIKYVKEFCKREELDLKIISFKEEIGYNLDEILEHKDKLNIGKPCSFCGVLRRYILNKYALGYDYLAIGHNLDDMAQTILMNYVEGNIKNIVHFGKDIEDKKFVKRIRPLKYIPEEEVKLYADIEGIVYQSEPCPYSSLSYRHRMKEVIKTLENIDPKVKFSIVKGYERLLNYICYKEEIKRCKICGFPSNNEICKV</sequence>
<accession>N6UWG8</accession>
<dbReference type="GO" id="GO:0005524">
    <property type="term" value="F:ATP binding"/>
    <property type="evidence" value="ECO:0007669"/>
    <property type="project" value="UniProtKB-KW"/>
</dbReference>
<dbReference type="NCBIfam" id="TIGR00269">
    <property type="entry name" value="TIGR00269 family protein"/>
    <property type="match status" value="1"/>
</dbReference>
<organism evidence="5 6">
    <name type="scientific">Methanocaldococcus villosus KIN24-T80</name>
    <dbReference type="NCBI Taxonomy" id="1069083"/>
    <lineage>
        <taxon>Archaea</taxon>
        <taxon>Methanobacteriati</taxon>
        <taxon>Methanobacteriota</taxon>
        <taxon>Methanomada group</taxon>
        <taxon>Methanococci</taxon>
        <taxon>Methanococcales</taxon>
        <taxon>Methanocaldococcaceae</taxon>
        <taxon>Methanocaldococcus</taxon>
    </lineage>
</organism>
<dbReference type="InterPro" id="IPR054306">
    <property type="entry name" value="TtuA-like_LIM_N"/>
</dbReference>
<comment type="caution">
    <text evidence="5">The sequence shown here is derived from an EMBL/GenBank/DDBJ whole genome shotgun (WGS) entry which is preliminary data.</text>
</comment>
<evidence type="ECO:0000313" key="6">
    <source>
        <dbReference type="Proteomes" id="UP000053695"/>
    </source>
</evidence>
<dbReference type="Gene3D" id="3.40.50.620">
    <property type="entry name" value="HUPs"/>
    <property type="match status" value="1"/>
</dbReference>
<feature type="binding site" evidence="2">
    <location>
        <position position="56"/>
    </location>
    <ligand>
        <name>ATP</name>
        <dbReference type="ChEBI" id="CHEBI:30616"/>
    </ligand>
</feature>
<feature type="binding site" evidence="2">
    <location>
        <position position="81"/>
    </location>
    <ligand>
        <name>ATP</name>
        <dbReference type="ChEBI" id="CHEBI:30616"/>
    </ligand>
</feature>
<dbReference type="Pfam" id="PF22082">
    <property type="entry name" value="TtuA_LIM_N"/>
    <property type="match status" value="1"/>
</dbReference>
<evidence type="ECO:0000259" key="4">
    <source>
        <dbReference type="Pfam" id="PF22082"/>
    </source>
</evidence>
<dbReference type="Proteomes" id="UP000053695">
    <property type="component" value="Unassembled WGS sequence"/>
</dbReference>
<dbReference type="InterPro" id="IPR011063">
    <property type="entry name" value="TilS/TtcA_N"/>
</dbReference>
<evidence type="ECO:0000256" key="2">
    <source>
        <dbReference type="PIRSR" id="PIRSR004976-51"/>
    </source>
</evidence>
<reference evidence="5 6" key="1">
    <citation type="journal article" date="2013" name="Genome Announc.">
        <title>Draft Genome Sequence of a Highly Flagellated, Fast-Swimming Archaeon, Methanocaldococcus villosus Strain KIN24-T80 (DSM 22612).</title>
        <authorList>
            <person name="Thennarasu S."/>
            <person name="Polireddy D."/>
            <person name="Antony A."/>
            <person name="Yada M.R."/>
            <person name="Algarawi S."/>
            <person name="Sivakumar N."/>
        </authorList>
    </citation>
    <scope>NUCLEOTIDE SEQUENCE [LARGE SCALE GENOMIC DNA]</scope>
    <source>
        <strain evidence="5 6">KIN24-T80</strain>
    </source>
</reference>
<dbReference type="Pfam" id="PF01171">
    <property type="entry name" value="ATP_bind_3"/>
    <property type="match status" value="1"/>
</dbReference>
<evidence type="ECO:0000256" key="1">
    <source>
        <dbReference type="ARBA" id="ARBA00022679"/>
    </source>
</evidence>
<keyword evidence="2" id="KW-0547">Nucleotide-binding</keyword>
<dbReference type="PIRSF" id="PIRSF004976">
    <property type="entry name" value="ATPase_YdaO"/>
    <property type="match status" value="1"/>
</dbReference>
<name>N6UWG8_9EURY</name>
<dbReference type="PANTHER" id="PTHR11807">
    <property type="entry name" value="ATPASES OF THE PP SUPERFAMILY-RELATED"/>
    <property type="match status" value="1"/>
</dbReference>
<feature type="binding site" evidence="2">
    <location>
        <begin position="50"/>
        <end position="52"/>
    </location>
    <ligand>
        <name>ATP</name>
        <dbReference type="ChEBI" id="CHEBI:30616"/>
    </ligand>
</feature>
<dbReference type="OrthoDB" id="33422at2157"/>
<proteinExistence type="predicted"/>
<gene>
    <name evidence="5" type="ORF">J422_00986</name>
</gene>
<dbReference type="InterPro" id="IPR014729">
    <property type="entry name" value="Rossmann-like_a/b/a_fold"/>
</dbReference>
<dbReference type="SUPFAM" id="SSF52402">
    <property type="entry name" value="Adenine nucleotide alpha hydrolases-like"/>
    <property type="match status" value="1"/>
</dbReference>
<dbReference type="InterPro" id="IPR035107">
    <property type="entry name" value="tRNA_thiolation_TtcA_Ctu1"/>
</dbReference>
<dbReference type="GO" id="GO:0002143">
    <property type="term" value="P:tRNA wobble position uridine thiolation"/>
    <property type="evidence" value="ECO:0007669"/>
    <property type="project" value="TreeGrafter"/>
</dbReference>
<dbReference type="AlphaFoldDB" id="N6UWG8"/>
<dbReference type="InterPro" id="IPR000541">
    <property type="entry name" value="Ncs6/Tuc1/Ctu1"/>
</dbReference>
<dbReference type="EMBL" id="APMM01000006">
    <property type="protein sequence ID" value="ENN96669.1"/>
    <property type="molecule type" value="Genomic_DNA"/>
</dbReference>
<dbReference type="RefSeq" id="WP_004589865.1">
    <property type="nucleotide sequence ID" value="NZ_APMM01000006.1"/>
</dbReference>
<keyword evidence="6" id="KW-1185">Reference proteome</keyword>
<evidence type="ECO:0000313" key="5">
    <source>
        <dbReference type="EMBL" id="ENN96669.1"/>
    </source>
</evidence>
<dbReference type="PANTHER" id="PTHR11807:SF12">
    <property type="entry name" value="CYTOPLASMIC TRNA 2-THIOLATION PROTEIN 1"/>
    <property type="match status" value="1"/>
</dbReference>
<feature type="domain" description="2-thiouridine synthetase TtuA-like N-terminal LIM" evidence="4">
    <location>
        <begin position="5"/>
        <end position="25"/>
    </location>
</feature>
<evidence type="ECO:0000259" key="3">
    <source>
        <dbReference type="Pfam" id="PF01171"/>
    </source>
</evidence>
<dbReference type="STRING" id="1069083.GCA_000371805_01021"/>
<dbReference type="GO" id="GO:0016740">
    <property type="term" value="F:transferase activity"/>
    <property type="evidence" value="ECO:0007669"/>
    <property type="project" value="UniProtKB-KW"/>
</dbReference>
<protein>
    <submittedName>
        <fullName evidence="5">PP-loop domain-containing protein</fullName>
    </submittedName>
</protein>